<keyword evidence="10" id="KW-1133">Transmembrane helix</keyword>
<protein>
    <recommendedName>
        <fullName evidence="11">Phytocyanin domain-containing protein</fullName>
    </recommendedName>
</protein>
<evidence type="ECO:0000256" key="5">
    <source>
        <dbReference type="ARBA" id="ARBA00023136"/>
    </source>
</evidence>
<evidence type="ECO:0000256" key="4">
    <source>
        <dbReference type="ARBA" id="ARBA00022729"/>
    </source>
</evidence>
<evidence type="ECO:0000259" key="11">
    <source>
        <dbReference type="PROSITE" id="PS51485"/>
    </source>
</evidence>
<dbReference type="FunFam" id="2.60.40.420:FF:000010">
    <property type="entry name" value="Early nodulin-like protein 1"/>
    <property type="match status" value="1"/>
</dbReference>
<dbReference type="InterPro" id="IPR008972">
    <property type="entry name" value="Cupredoxin"/>
</dbReference>
<evidence type="ECO:0000256" key="2">
    <source>
        <dbReference type="ARBA" id="ARBA00022475"/>
    </source>
</evidence>
<name>A0AAV5KRH1_9ROSI</name>
<dbReference type="InterPro" id="IPR039391">
    <property type="entry name" value="Phytocyanin-like"/>
</dbReference>
<dbReference type="AlphaFoldDB" id="A0AAV5KRH1"/>
<dbReference type="PROSITE" id="PS51485">
    <property type="entry name" value="PHYTOCYANIN"/>
    <property type="match status" value="1"/>
</dbReference>
<dbReference type="GO" id="GO:0009055">
    <property type="term" value="F:electron transfer activity"/>
    <property type="evidence" value="ECO:0007669"/>
    <property type="project" value="InterPro"/>
</dbReference>
<evidence type="ECO:0000256" key="9">
    <source>
        <dbReference type="ARBA" id="ARBA00035011"/>
    </source>
</evidence>
<keyword evidence="3" id="KW-0336">GPI-anchor</keyword>
<keyword evidence="5 10" id="KW-0472">Membrane</keyword>
<evidence type="ECO:0000256" key="10">
    <source>
        <dbReference type="SAM" id="Phobius"/>
    </source>
</evidence>
<keyword evidence="4" id="KW-0732">Signal</keyword>
<evidence type="ECO:0000256" key="8">
    <source>
        <dbReference type="ARBA" id="ARBA00023288"/>
    </source>
</evidence>
<evidence type="ECO:0000256" key="1">
    <source>
        <dbReference type="ARBA" id="ARBA00004609"/>
    </source>
</evidence>
<accession>A0AAV5KRH1</accession>
<dbReference type="SUPFAM" id="SSF49503">
    <property type="entry name" value="Cupredoxins"/>
    <property type="match status" value="1"/>
</dbReference>
<dbReference type="Gene3D" id="2.60.40.420">
    <property type="entry name" value="Cupredoxins - blue copper proteins"/>
    <property type="match status" value="1"/>
</dbReference>
<feature type="domain" description="Phytocyanin" evidence="11">
    <location>
        <begin position="34"/>
        <end position="136"/>
    </location>
</feature>
<feature type="transmembrane region" description="Helical" evidence="10">
    <location>
        <begin position="165"/>
        <end position="186"/>
    </location>
</feature>
<dbReference type="InterPro" id="IPR041846">
    <property type="entry name" value="ENL_dom"/>
</dbReference>
<dbReference type="GO" id="GO:0098552">
    <property type="term" value="C:side of membrane"/>
    <property type="evidence" value="ECO:0007669"/>
    <property type="project" value="UniProtKB-KW"/>
</dbReference>
<dbReference type="EMBL" id="BPVZ01000074">
    <property type="protein sequence ID" value="GKV27164.1"/>
    <property type="molecule type" value="Genomic_DNA"/>
</dbReference>
<proteinExistence type="inferred from homology"/>
<dbReference type="PANTHER" id="PTHR33021">
    <property type="entry name" value="BLUE COPPER PROTEIN"/>
    <property type="match status" value="1"/>
</dbReference>
<dbReference type="Pfam" id="PF02298">
    <property type="entry name" value="Cu_bind_like"/>
    <property type="match status" value="1"/>
</dbReference>
<evidence type="ECO:0000256" key="7">
    <source>
        <dbReference type="ARBA" id="ARBA00023180"/>
    </source>
</evidence>
<dbReference type="InterPro" id="IPR003245">
    <property type="entry name" value="Phytocyanin_dom"/>
</dbReference>
<keyword evidence="8" id="KW-0449">Lipoprotein</keyword>
<evidence type="ECO:0000256" key="3">
    <source>
        <dbReference type="ARBA" id="ARBA00022622"/>
    </source>
</evidence>
<dbReference type="CDD" id="cd11019">
    <property type="entry name" value="OsENODL1_like"/>
    <property type="match status" value="1"/>
</dbReference>
<evidence type="ECO:0000256" key="6">
    <source>
        <dbReference type="ARBA" id="ARBA00023157"/>
    </source>
</evidence>
<organism evidence="12 13">
    <name type="scientific">Rubroshorea leprosula</name>
    <dbReference type="NCBI Taxonomy" id="152421"/>
    <lineage>
        <taxon>Eukaryota</taxon>
        <taxon>Viridiplantae</taxon>
        <taxon>Streptophyta</taxon>
        <taxon>Embryophyta</taxon>
        <taxon>Tracheophyta</taxon>
        <taxon>Spermatophyta</taxon>
        <taxon>Magnoliopsida</taxon>
        <taxon>eudicotyledons</taxon>
        <taxon>Gunneridae</taxon>
        <taxon>Pentapetalae</taxon>
        <taxon>rosids</taxon>
        <taxon>malvids</taxon>
        <taxon>Malvales</taxon>
        <taxon>Dipterocarpaceae</taxon>
        <taxon>Rubroshorea</taxon>
    </lineage>
</organism>
<comment type="caution">
    <text evidence="12">The sequence shown here is derived from an EMBL/GenBank/DDBJ whole genome shotgun (WGS) entry which is preliminary data.</text>
</comment>
<keyword evidence="13" id="KW-1185">Reference proteome</keyword>
<reference evidence="12 13" key="1">
    <citation type="journal article" date="2021" name="Commun. Biol.">
        <title>The genome of Shorea leprosula (Dipterocarpaceae) highlights the ecological relevance of drought in aseasonal tropical rainforests.</title>
        <authorList>
            <person name="Ng K.K.S."/>
            <person name="Kobayashi M.J."/>
            <person name="Fawcett J.A."/>
            <person name="Hatakeyama M."/>
            <person name="Paape T."/>
            <person name="Ng C.H."/>
            <person name="Ang C.C."/>
            <person name="Tnah L.H."/>
            <person name="Lee C.T."/>
            <person name="Nishiyama T."/>
            <person name="Sese J."/>
            <person name="O'Brien M.J."/>
            <person name="Copetti D."/>
            <person name="Mohd Noor M.I."/>
            <person name="Ong R.C."/>
            <person name="Putra M."/>
            <person name="Sireger I.Z."/>
            <person name="Indrioko S."/>
            <person name="Kosugi Y."/>
            <person name="Izuno A."/>
            <person name="Isagi Y."/>
            <person name="Lee S.L."/>
            <person name="Shimizu K.K."/>
        </authorList>
    </citation>
    <scope>NUCLEOTIDE SEQUENCE [LARGE SCALE GENOMIC DNA]</scope>
    <source>
        <strain evidence="12">214</strain>
    </source>
</reference>
<feature type="transmembrane region" description="Helical" evidence="10">
    <location>
        <begin position="12"/>
        <end position="30"/>
    </location>
</feature>
<dbReference type="PANTHER" id="PTHR33021:SF234">
    <property type="entry name" value="EARLY NODULIN-LIKE PROTEIN 7"/>
    <property type="match status" value="1"/>
</dbReference>
<dbReference type="GO" id="GO:0005886">
    <property type="term" value="C:plasma membrane"/>
    <property type="evidence" value="ECO:0007669"/>
    <property type="project" value="UniProtKB-SubCell"/>
</dbReference>
<evidence type="ECO:0000313" key="12">
    <source>
        <dbReference type="EMBL" id="GKV27164.1"/>
    </source>
</evidence>
<keyword evidence="10" id="KW-0812">Transmembrane</keyword>
<evidence type="ECO:0000313" key="13">
    <source>
        <dbReference type="Proteomes" id="UP001054252"/>
    </source>
</evidence>
<sequence>MNYFSTKKSIIIMDFFCAYFLILAAMNVVTEASKEFKVGNDLGWQQPTAANTSTYTDWAARKRFHVGDSLTFVYQNDSVLEVDKWGYYHCNTETPISAFNDGNTVIELDRPGPFYFISRSQEHCKNGQRLEVLVMGQHHSWDSPPLMAAPPEADMAPRAHLSSGLVVTVTISLVFLPLISTILILLA</sequence>
<keyword evidence="7" id="KW-0325">Glycoprotein</keyword>
<keyword evidence="6" id="KW-1015">Disulfide bond</keyword>
<keyword evidence="2" id="KW-1003">Cell membrane</keyword>
<comment type="subcellular location">
    <subcellularLocation>
        <location evidence="1">Cell membrane</location>
        <topology evidence="1">Lipid-anchor</topology>
        <topology evidence="1">GPI-anchor</topology>
    </subcellularLocation>
</comment>
<gene>
    <name evidence="12" type="ORF">SLEP1_g36367</name>
</gene>
<comment type="similarity">
    <text evidence="9">Belongs to the early nodulin-like (ENODL) family.</text>
</comment>
<dbReference type="Proteomes" id="UP001054252">
    <property type="component" value="Unassembled WGS sequence"/>
</dbReference>